<dbReference type="Pfam" id="PF13930">
    <property type="entry name" value="Endonuclea_NS_2"/>
    <property type="match status" value="1"/>
</dbReference>
<name>A0A288Q8E1_9LACO</name>
<dbReference type="EMBL" id="QRAS01000001">
    <property type="protein sequence ID" value="RDL11898.1"/>
    <property type="molecule type" value="Genomic_DNA"/>
</dbReference>
<dbReference type="KEGG" id="wso:WSWS_00687"/>
<gene>
    <name evidence="1" type="ORF">DFP99_0317</name>
</gene>
<evidence type="ECO:0000313" key="1">
    <source>
        <dbReference type="EMBL" id="RDL11898.1"/>
    </source>
</evidence>
<evidence type="ECO:0000313" key="2">
    <source>
        <dbReference type="Proteomes" id="UP000254912"/>
    </source>
</evidence>
<protein>
    <submittedName>
        <fullName evidence="1">DNA-entry nuclease</fullName>
    </submittedName>
</protein>
<sequence length="329" mass="36704">MKKNIVPILLISVLTSTVLLHTTPVNAATDAPLKYTTKKQLMLGNLDRYQRASTAHIQVSANQLPRLERTALTYNPIGWHNYHLSFDKNSTKKAWLFDRGHLIGYELSGLNNVPRNLTIETHYLNAGSVNGLNANNINGMLFYENKLTTWVKNNPSYRLDYQVTPQYSGAELIPRHVRLTYVGYSNNGKLLAIKLGSSKEKRNSNGTTTVTLDNVSFNAKINYTTGTATGIINPVVKKPTLTIKTFAGVKLANQRGGGYTIKITESKNSHFIGYAKPNQIVYVASNGTSKVYWFNKTHMSSRTNKSRVKNMTLQNALNAGKRLSITEHN</sequence>
<dbReference type="AlphaFoldDB" id="A0A288Q8E1"/>
<dbReference type="GeneID" id="94545892"/>
<dbReference type="Proteomes" id="UP000254912">
    <property type="component" value="Unassembled WGS sequence"/>
</dbReference>
<accession>A0A288Q8E1</accession>
<comment type="caution">
    <text evidence="1">The sequence shown here is derived from an EMBL/GenBank/DDBJ whole genome shotgun (WGS) entry which is preliminary data.</text>
</comment>
<organism evidence="1 2">
    <name type="scientific">Weissella soli</name>
    <dbReference type="NCBI Taxonomy" id="155866"/>
    <lineage>
        <taxon>Bacteria</taxon>
        <taxon>Bacillati</taxon>
        <taxon>Bacillota</taxon>
        <taxon>Bacilli</taxon>
        <taxon>Lactobacillales</taxon>
        <taxon>Lactobacillaceae</taxon>
        <taxon>Weissella</taxon>
    </lineage>
</organism>
<proteinExistence type="predicted"/>
<dbReference type="RefSeq" id="WP_070229966.1">
    <property type="nucleotide sequence ID" value="NZ_BJYO01000002.1"/>
</dbReference>
<dbReference type="InterPro" id="IPR044927">
    <property type="entry name" value="Endonuclea_NS_2"/>
</dbReference>
<keyword evidence="2" id="KW-1185">Reference proteome</keyword>
<dbReference type="Gene3D" id="3.40.570.10">
    <property type="entry name" value="Extracellular Endonuclease, subunit A"/>
    <property type="match status" value="1"/>
</dbReference>
<reference evidence="1 2" key="1">
    <citation type="submission" date="2018-07" db="EMBL/GenBank/DDBJ databases">
        <title>Genomic Encyclopedia of Type Strains, Phase III (KMG-III): the genomes of soil and plant-associated and newly described type strains.</title>
        <authorList>
            <person name="Whitman W."/>
        </authorList>
    </citation>
    <scope>NUCLEOTIDE SEQUENCE [LARGE SCALE GENOMIC DNA]</scope>
    <source>
        <strain evidence="1 2">CECT 7031</strain>
    </source>
</reference>
<dbReference type="InterPro" id="IPR044929">
    <property type="entry name" value="DNA/RNA_non-sp_Endonuclease_sf"/>
</dbReference>